<protein>
    <submittedName>
        <fullName evidence="3">UPF0739 protein C1orf74 homolog</fullName>
    </submittedName>
</protein>
<keyword evidence="2" id="KW-1185">Reference proteome</keyword>
<evidence type="ECO:0000313" key="2">
    <source>
        <dbReference type="Proteomes" id="UP000515156"/>
    </source>
</evidence>
<dbReference type="InParanoid" id="A0A6P7WMN7"/>
<accession>A0A6P7WMN7</accession>
<organism evidence="2 3">
    <name type="scientific">Microcaecilia unicolor</name>
    <dbReference type="NCBI Taxonomy" id="1415580"/>
    <lineage>
        <taxon>Eukaryota</taxon>
        <taxon>Metazoa</taxon>
        <taxon>Chordata</taxon>
        <taxon>Craniata</taxon>
        <taxon>Vertebrata</taxon>
        <taxon>Euteleostomi</taxon>
        <taxon>Amphibia</taxon>
        <taxon>Gymnophiona</taxon>
        <taxon>Siphonopidae</taxon>
        <taxon>Microcaecilia</taxon>
    </lineage>
</organism>
<dbReference type="AlphaFoldDB" id="A0A6P7WMN7"/>
<comment type="similarity">
    <text evidence="1">Belongs to the UPF0739 family.</text>
</comment>
<proteinExistence type="inferred from homology"/>
<dbReference type="OrthoDB" id="10056365at2759"/>
<dbReference type="Pfam" id="PF14953">
    <property type="entry name" value="DUF4504"/>
    <property type="match status" value="1"/>
</dbReference>
<dbReference type="PANTHER" id="PTHR31366">
    <property type="entry name" value="UPF0739 PROTEIN C1ORF74"/>
    <property type="match status" value="1"/>
</dbReference>
<reference evidence="3" key="1">
    <citation type="submission" date="2025-08" db="UniProtKB">
        <authorList>
            <consortium name="RefSeq"/>
        </authorList>
    </citation>
    <scope>IDENTIFICATION</scope>
</reference>
<dbReference type="PANTHER" id="PTHR31366:SF2">
    <property type="entry name" value="UPF0739 PROTEIN C1ORF74"/>
    <property type="match status" value="1"/>
</dbReference>
<dbReference type="Proteomes" id="UP000515156">
    <property type="component" value="Unplaced"/>
</dbReference>
<dbReference type="KEGG" id="muo:115458828"/>
<name>A0A6P7WMN7_9AMPH</name>
<dbReference type="RefSeq" id="XP_030044507.1">
    <property type="nucleotide sequence ID" value="XM_030188647.1"/>
</dbReference>
<dbReference type="InterPro" id="IPR027850">
    <property type="entry name" value="DUF4504"/>
</dbReference>
<gene>
    <name evidence="3" type="primary">LOC115458828</name>
</gene>
<evidence type="ECO:0000313" key="3">
    <source>
        <dbReference type="RefSeq" id="XP_030044507.1"/>
    </source>
</evidence>
<dbReference type="GeneID" id="115458828"/>
<evidence type="ECO:0000256" key="1">
    <source>
        <dbReference type="ARBA" id="ARBA00007065"/>
    </source>
</evidence>
<dbReference type="FunCoup" id="A0A6P7WMN7">
    <property type="interactions" value="378"/>
</dbReference>
<sequence length="269" mass="29361">MQPGTVTPFSEVLVSVARQCLGLKKNKGFSLVSSLDLAAQVLAVDCGLKPAFLYDYSAAGAGQIYSYMEAVQTAGLTRCRLHLLVLAGNILILNVEQASVYLEAVLKQNMLIVDVSATRSCPGMCDPRVLDQIKQNVTDVLNHLKTVEENSSEVTSISEMCSTDWNLCTVFGILLGFPASYWFSTDKGFENCLSLTPLRVFSVEASCPEISGSRRFRLYSFSVPEAVCVSMKEHLDAWSEALKQMVKDQTSFKDLSITTETVSLAAVAL</sequence>